<dbReference type="Gene3D" id="3.30.70.270">
    <property type="match status" value="1"/>
</dbReference>
<name>A0A2M7T6A6_9ACTN</name>
<reference evidence="3" key="1">
    <citation type="submission" date="2017-09" db="EMBL/GenBank/DDBJ databases">
        <title>Depth-based differentiation of microbial function through sediment-hosted aquifers and enrichment of novel symbionts in the deep terrestrial subsurface.</title>
        <authorList>
            <person name="Probst A.J."/>
            <person name="Ladd B."/>
            <person name="Jarett J.K."/>
            <person name="Geller-Mcgrath D.E."/>
            <person name="Sieber C.M.K."/>
            <person name="Emerson J.B."/>
            <person name="Anantharaman K."/>
            <person name="Thomas B.C."/>
            <person name="Malmstrom R."/>
            <person name="Stieglmeier M."/>
            <person name="Klingl A."/>
            <person name="Woyke T."/>
            <person name="Ryan C.M."/>
            <person name="Banfield J.F."/>
        </authorList>
    </citation>
    <scope>NUCLEOTIDE SEQUENCE [LARGE SCALE GENOMIC DNA]</scope>
</reference>
<dbReference type="InterPro" id="IPR043128">
    <property type="entry name" value="Rev_trsase/Diguanyl_cyclase"/>
</dbReference>
<dbReference type="AlphaFoldDB" id="A0A2M7T6A6"/>
<gene>
    <name evidence="2" type="ORF">COY37_08910</name>
</gene>
<dbReference type="Proteomes" id="UP000230956">
    <property type="component" value="Unassembled WGS sequence"/>
</dbReference>
<keyword evidence="1" id="KW-0472">Membrane</keyword>
<dbReference type="EMBL" id="PFNG01000206">
    <property type="protein sequence ID" value="PIZ36337.1"/>
    <property type="molecule type" value="Genomic_DNA"/>
</dbReference>
<keyword evidence="1" id="KW-1133">Transmembrane helix</keyword>
<evidence type="ECO:0000313" key="3">
    <source>
        <dbReference type="Proteomes" id="UP000230956"/>
    </source>
</evidence>
<proteinExistence type="predicted"/>
<feature type="transmembrane region" description="Helical" evidence="1">
    <location>
        <begin position="33"/>
        <end position="54"/>
    </location>
</feature>
<keyword evidence="1" id="KW-0812">Transmembrane</keyword>
<comment type="caution">
    <text evidence="2">The sequence shown here is derived from an EMBL/GenBank/DDBJ whole genome shotgun (WGS) entry which is preliminary data.</text>
</comment>
<protein>
    <submittedName>
        <fullName evidence="2">Uncharacterized protein</fullName>
    </submittedName>
</protein>
<organism evidence="2 3">
    <name type="scientific">Candidatus Aquicultor secundus</name>
    <dbReference type="NCBI Taxonomy" id="1973895"/>
    <lineage>
        <taxon>Bacteria</taxon>
        <taxon>Bacillati</taxon>
        <taxon>Actinomycetota</taxon>
        <taxon>Candidatus Aquicultoria</taxon>
        <taxon>Candidatus Aquicultorales</taxon>
        <taxon>Candidatus Aquicultoraceae</taxon>
        <taxon>Candidatus Aquicultor</taxon>
    </lineage>
</organism>
<evidence type="ECO:0000256" key="1">
    <source>
        <dbReference type="SAM" id="Phobius"/>
    </source>
</evidence>
<sequence length="259" mass="28928">MQLGLRGSVATAAFISVFDYIYAKLPSGGPYLYSPIVLRIGLVWLGALVVGLSFRRLAENQKKIQRLNDELDSKVTVLVSASRVLGSINDLDKLLLYFQETIGRIFGLDAHALIIKSEHHIDPIVISNIGINETGLSESLFKVNKETLIAGTEFKNLGLTIGATHKGTQGFYLLVVKSTELQTLLTDKDIFDTTFSQFILAIDNALLMRKAKEASLTDHLTGLYNQRYFYERMTEELKRAQRTIGELSSHHRRGQLQGL</sequence>
<accession>A0A2M7T6A6</accession>
<evidence type="ECO:0000313" key="2">
    <source>
        <dbReference type="EMBL" id="PIZ36337.1"/>
    </source>
</evidence>